<feature type="domain" description="Tail knob protein gp9 N-terminal" evidence="1">
    <location>
        <begin position="18"/>
        <end position="127"/>
    </location>
</feature>
<dbReference type="Pfam" id="PF20934">
    <property type="entry name" value="phi29_gp9_C"/>
    <property type="match status" value="1"/>
</dbReference>
<name>A0A8S5MDI3_9CAUD</name>
<evidence type="ECO:0000259" key="2">
    <source>
        <dbReference type="Pfam" id="PF20934"/>
    </source>
</evidence>
<protein>
    <submittedName>
        <fullName evidence="3">Major tail protein</fullName>
    </submittedName>
</protein>
<accession>A0A8S5MDI3</accession>
<evidence type="ECO:0000259" key="1">
    <source>
        <dbReference type="Pfam" id="PF16838"/>
    </source>
</evidence>
<sequence length="542" mass="60497">MPGSFINPPYTPQNEVYTLMGIELSNNYQDTYLFDSINAQTSFFTGKANESVDHYTNVTPFKISDGFILLPNTIEHFNSYNYLMMKNTDMYSGKWYYAFITSCEMVNPGVTRINFELDVIQTYQFNWNLHQCFIERCHELTDSPGSNILDEGLELGEYIINDAKQTDKFDDYTICVACTMNSTLVDTTGGYFNGQYSGLNIISFDSASEVNDFISSATEANKLDGIVAIFQMPSNFVRSKSNSPSTNGAADDVYTYNVTSLTLDGYTPKNKKLLTYPYKFLHATNFMGNSADYHYEWFASRPLYPTTSPRQVKFELRCSMEINPTVKIIPTNYNGMDGTSIGTLNNVDYGLTLSGFPQCSWVSDTYKAWVAQQGTVSAFGMDFSGVDLGYMSQGLGVLGSALSLNVGGVASGILGIAQTMAKQNATKSLPPQAHGENANGALFQFGLKDFGFQDMSIRQSYARAIDGYFDMFGYSHKRTESPVTYLNSRPFWNYIKTQSILISGNFNNDVARKLESIFNNGVRFWHGDYIGNYSLNNAPQGG</sequence>
<reference evidence="3" key="1">
    <citation type="journal article" date="2021" name="Proc. Natl. Acad. Sci. U.S.A.">
        <title>A Catalog of Tens of Thousands of Viruses from Human Metagenomes Reveals Hidden Associations with Chronic Diseases.</title>
        <authorList>
            <person name="Tisza M.J."/>
            <person name="Buck C.B."/>
        </authorList>
    </citation>
    <scope>NUCLEOTIDE SEQUENCE</scope>
    <source>
        <strain evidence="3">Cty0j11</strain>
    </source>
</reference>
<dbReference type="InterPro" id="IPR048710">
    <property type="entry name" value="Gp9_C"/>
</dbReference>
<feature type="domain" description="Tail knob protein gp9 C-terminal" evidence="2">
    <location>
        <begin position="409"/>
        <end position="537"/>
    </location>
</feature>
<organism evidence="3">
    <name type="scientific">Podoviridae sp. cty0j11</name>
    <dbReference type="NCBI Taxonomy" id="2826592"/>
    <lineage>
        <taxon>Viruses</taxon>
        <taxon>Duplodnaviria</taxon>
        <taxon>Heunggongvirae</taxon>
        <taxon>Uroviricota</taxon>
        <taxon>Caudoviricetes</taxon>
    </lineage>
</organism>
<dbReference type="Pfam" id="PF16838">
    <property type="entry name" value="Caud_tail_N"/>
    <property type="match status" value="1"/>
</dbReference>
<dbReference type="InterPro" id="IPR031772">
    <property type="entry name" value="Gp9_N"/>
</dbReference>
<proteinExistence type="predicted"/>
<dbReference type="EMBL" id="BK014877">
    <property type="protein sequence ID" value="DAD79987.1"/>
    <property type="molecule type" value="Genomic_DNA"/>
</dbReference>
<evidence type="ECO:0000313" key="3">
    <source>
        <dbReference type="EMBL" id="DAD79987.1"/>
    </source>
</evidence>